<evidence type="ECO:0000313" key="2">
    <source>
        <dbReference type="Proteomes" id="UP000267408"/>
    </source>
</evidence>
<comment type="caution">
    <text evidence="1">The sequence shown here is derived from an EMBL/GenBank/DDBJ whole genome shotgun (WGS) entry which is preliminary data.</text>
</comment>
<organism evidence="1 2">
    <name type="scientific">Kitasatospora cineracea</name>
    <dbReference type="NCBI Taxonomy" id="88074"/>
    <lineage>
        <taxon>Bacteria</taxon>
        <taxon>Bacillati</taxon>
        <taxon>Actinomycetota</taxon>
        <taxon>Actinomycetes</taxon>
        <taxon>Kitasatosporales</taxon>
        <taxon>Streptomycetaceae</taxon>
        <taxon>Kitasatospora</taxon>
    </lineage>
</organism>
<dbReference type="RefSeq" id="WP_100836998.1">
    <property type="nucleotide sequence ID" value="NZ_RJVJ01000001.1"/>
</dbReference>
<name>A0A8G1UFH2_9ACTN</name>
<proteinExistence type="predicted"/>
<dbReference type="AlphaFoldDB" id="A0A8G1UFH2"/>
<accession>A0A8G1UFH2</accession>
<evidence type="ECO:0000313" key="1">
    <source>
        <dbReference type="EMBL" id="ROR42945.1"/>
    </source>
</evidence>
<dbReference type="EMBL" id="RJVJ01000001">
    <property type="protein sequence ID" value="ROR42945.1"/>
    <property type="molecule type" value="Genomic_DNA"/>
</dbReference>
<dbReference type="Proteomes" id="UP000267408">
    <property type="component" value="Unassembled WGS sequence"/>
</dbReference>
<protein>
    <submittedName>
        <fullName evidence="1">Uncharacterized protein</fullName>
    </submittedName>
</protein>
<sequence length="88" mass="9552">MRGLPADALLRRPAADAGTDRWGLTQELLAQLVEMVSVFAADRRLLKPVELPRPAHLKAAARERGGDEQGMARAVGVLRRSGKAVRRG</sequence>
<dbReference type="OrthoDB" id="4351028at2"/>
<gene>
    <name evidence="1" type="ORF">EDD39_1080</name>
</gene>
<reference evidence="1 2" key="1">
    <citation type="submission" date="2018-11" db="EMBL/GenBank/DDBJ databases">
        <title>Sequencing the genomes of 1000 actinobacteria strains.</title>
        <authorList>
            <person name="Klenk H.-P."/>
        </authorList>
    </citation>
    <scope>NUCLEOTIDE SEQUENCE [LARGE SCALE GENOMIC DNA]</scope>
    <source>
        <strain evidence="1 2">DSM 44780</strain>
    </source>
</reference>